<organism evidence="4 5">
    <name type="scientific">Taxus chinensis</name>
    <name type="common">Chinese yew</name>
    <name type="synonym">Taxus wallichiana var. chinensis</name>
    <dbReference type="NCBI Taxonomy" id="29808"/>
    <lineage>
        <taxon>Eukaryota</taxon>
        <taxon>Viridiplantae</taxon>
        <taxon>Streptophyta</taxon>
        <taxon>Embryophyta</taxon>
        <taxon>Tracheophyta</taxon>
        <taxon>Spermatophyta</taxon>
        <taxon>Pinopsida</taxon>
        <taxon>Pinidae</taxon>
        <taxon>Conifers II</taxon>
        <taxon>Cupressales</taxon>
        <taxon>Taxaceae</taxon>
        <taxon>Taxus</taxon>
    </lineage>
</organism>
<proteinExistence type="inferred from homology"/>
<evidence type="ECO:0000313" key="4">
    <source>
        <dbReference type="EMBL" id="KAH9330544.1"/>
    </source>
</evidence>
<dbReference type="AlphaFoldDB" id="A0AA38LNU5"/>
<dbReference type="GO" id="GO:0005524">
    <property type="term" value="F:ATP binding"/>
    <property type="evidence" value="ECO:0007669"/>
    <property type="project" value="UniProtKB-KW"/>
</dbReference>
<dbReference type="Gene3D" id="3.40.50.300">
    <property type="entry name" value="P-loop containing nucleotide triphosphate hydrolases"/>
    <property type="match status" value="1"/>
</dbReference>
<feature type="non-terminal residue" evidence="4">
    <location>
        <position position="164"/>
    </location>
</feature>
<evidence type="ECO:0000256" key="1">
    <source>
        <dbReference type="ARBA" id="ARBA00022741"/>
    </source>
</evidence>
<dbReference type="Proteomes" id="UP000824469">
    <property type="component" value="Unassembled WGS sequence"/>
</dbReference>
<dbReference type="OMA" id="ESYCKSW"/>
<dbReference type="Pfam" id="PF08433">
    <property type="entry name" value="KTI12"/>
    <property type="match status" value="1"/>
</dbReference>
<gene>
    <name evidence="4" type="ORF">KI387_002652</name>
</gene>
<dbReference type="EMBL" id="JAHRHJ020000001">
    <property type="protein sequence ID" value="KAH9330544.1"/>
    <property type="molecule type" value="Genomic_DNA"/>
</dbReference>
<keyword evidence="1" id="KW-0547">Nucleotide-binding</keyword>
<protein>
    <submittedName>
        <fullName evidence="4">Uncharacterized protein</fullName>
    </submittedName>
</protein>
<evidence type="ECO:0000256" key="2">
    <source>
        <dbReference type="ARBA" id="ARBA00022840"/>
    </source>
</evidence>
<keyword evidence="2" id="KW-0067">ATP-binding</keyword>
<comment type="caution">
    <text evidence="4">The sequence shown here is derived from an EMBL/GenBank/DDBJ whole genome shotgun (WGS) entry which is preliminary data.</text>
</comment>
<name>A0AA38LNU5_TAXCH</name>
<evidence type="ECO:0000313" key="5">
    <source>
        <dbReference type="Proteomes" id="UP000824469"/>
    </source>
</evidence>
<sequence length="164" mass="19084">MYTLLRNAFAVPSTGLIMEDENDFWDTMRWLKLYCDVEESYCKSWNKARQDQGEPTYSDKIFDDLVRRFEKPDRRNRWDSPLFEFKPAEEQTQESSSAMLEAISFLTKKIDSKSRDVRLLQPTIATQSVRSSESNSLYELDRATQTCSLATRVAGYDTPTARAH</sequence>
<reference evidence="4 5" key="1">
    <citation type="journal article" date="2021" name="Nat. Plants">
        <title>The Taxus genome provides insights into paclitaxel biosynthesis.</title>
        <authorList>
            <person name="Xiong X."/>
            <person name="Gou J."/>
            <person name="Liao Q."/>
            <person name="Li Y."/>
            <person name="Zhou Q."/>
            <person name="Bi G."/>
            <person name="Li C."/>
            <person name="Du R."/>
            <person name="Wang X."/>
            <person name="Sun T."/>
            <person name="Guo L."/>
            <person name="Liang H."/>
            <person name="Lu P."/>
            <person name="Wu Y."/>
            <person name="Zhang Z."/>
            <person name="Ro D.K."/>
            <person name="Shang Y."/>
            <person name="Huang S."/>
            <person name="Yan J."/>
        </authorList>
    </citation>
    <scope>NUCLEOTIDE SEQUENCE [LARGE SCALE GENOMIC DNA]</scope>
    <source>
        <strain evidence="4">Ta-2019</strain>
    </source>
</reference>
<accession>A0AA38LNU5</accession>
<dbReference type="InterPro" id="IPR013641">
    <property type="entry name" value="KTI12/PSTK"/>
</dbReference>
<evidence type="ECO:0000256" key="3">
    <source>
        <dbReference type="ARBA" id="ARBA00025768"/>
    </source>
</evidence>
<dbReference type="PANTHER" id="PTHR12435">
    <property type="match status" value="1"/>
</dbReference>
<dbReference type="InterPro" id="IPR027417">
    <property type="entry name" value="P-loop_NTPase"/>
</dbReference>
<comment type="similarity">
    <text evidence="3">Belongs to the KTI12 family.</text>
</comment>
<keyword evidence="5" id="KW-1185">Reference proteome</keyword>